<feature type="domain" description="Tryptophan synthase beta chain-like PALP" evidence="5">
    <location>
        <begin position="25"/>
        <end position="309"/>
    </location>
</feature>
<dbReference type="InterPro" id="IPR001926">
    <property type="entry name" value="TrpB-like_PALP"/>
</dbReference>
<dbReference type="OrthoDB" id="9811476at2"/>
<dbReference type="AlphaFoldDB" id="A0A518ES79"/>
<dbReference type="EC" id="4.3.1.19" evidence="6"/>
<proteinExistence type="inferred from homology"/>
<keyword evidence="4 6" id="KW-0456">Lyase</keyword>
<comment type="similarity">
    <text evidence="2">Belongs to the serine/threonine dehydratase family.</text>
</comment>
<dbReference type="Proteomes" id="UP000320390">
    <property type="component" value="Chromosome"/>
</dbReference>
<dbReference type="GO" id="GO:0006565">
    <property type="term" value="P:L-serine catabolic process"/>
    <property type="evidence" value="ECO:0007669"/>
    <property type="project" value="TreeGrafter"/>
</dbReference>
<dbReference type="RefSeq" id="WP_145197561.1">
    <property type="nucleotide sequence ID" value="NZ_CP036434.1"/>
</dbReference>
<dbReference type="InterPro" id="IPR050147">
    <property type="entry name" value="Ser/Thr_Dehydratase"/>
</dbReference>
<evidence type="ECO:0000256" key="2">
    <source>
        <dbReference type="ARBA" id="ARBA00010869"/>
    </source>
</evidence>
<dbReference type="PANTHER" id="PTHR48078">
    <property type="entry name" value="THREONINE DEHYDRATASE, MITOCHONDRIAL-RELATED"/>
    <property type="match status" value="1"/>
</dbReference>
<evidence type="ECO:0000256" key="1">
    <source>
        <dbReference type="ARBA" id="ARBA00001933"/>
    </source>
</evidence>
<keyword evidence="7" id="KW-1185">Reference proteome</keyword>
<dbReference type="Pfam" id="PF00291">
    <property type="entry name" value="PALP"/>
    <property type="match status" value="1"/>
</dbReference>
<dbReference type="Gene3D" id="3.40.50.1100">
    <property type="match status" value="2"/>
</dbReference>
<dbReference type="GO" id="GO:0003941">
    <property type="term" value="F:L-serine ammonia-lyase activity"/>
    <property type="evidence" value="ECO:0007669"/>
    <property type="project" value="TreeGrafter"/>
</dbReference>
<protein>
    <submittedName>
        <fullName evidence="6">L-threonine dehydratase catabolic TdcB</fullName>
        <ecNumber evidence="6">4.3.1.19</ecNumber>
    </submittedName>
</protein>
<dbReference type="GO" id="GO:0004794">
    <property type="term" value="F:threonine deaminase activity"/>
    <property type="evidence" value="ECO:0007669"/>
    <property type="project" value="UniProtKB-EC"/>
</dbReference>
<dbReference type="SUPFAM" id="SSF53686">
    <property type="entry name" value="Tryptophan synthase beta subunit-like PLP-dependent enzymes"/>
    <property type="match status" value="1"/>
</dbReference>
<dbReference type="GO" id="GO:0006567">
    <property type="term" value="P:L-threonine catabolic process"/>
    <property type="evidence" value="ECO:0007669"/>
    <property type="project" value="TreeGrafter"/>
</dbReference>
<keyword evidence="3" id="KW-0663">Pyridoxal phosphate</keyword>
<evidence type="ECO:0000313" key="6">
    <source>
        <dbReference type="EMBL" id="QDV06936.1"/>
    </source>
</evidence>
<sequence>MKATVSDVARTAQSALVTIRPLLPITPVREALALAPDGSLFLKMESFQPTGSFKVRGAVNRIAALSEEERAAGVVAASTGNHGAAVAFAARAAGVRASVVVPVDTPAGRAEAIESRGAEVIRFGAECGEAEAHGRALAERTGRVFLSPYNDALVMAGQGTIGLELAEQIPDLRRVYVAVGGGGLIGGIGCALKDVKPGVEVIGCSPEASYPMHASVAAGRWVDTPHLSTLSLATAGGLEEDTVTLNPCMDSVDRWELVGEADISRATYELITRERMMVEGAVGVALAVWQRERAAGVAAEGSSCIVVCGGNLDAQHLRTILAENVEVKP</sequence>
<reference evidence="6 7" key="1">
    <citation type="submission" date="2019-02" db="EMBL/GenBank/DDBJ databases">
        <title>Deep-cultivation of Planctomycetes and their phenomic and genomic characterization uncovers novel biology.</title>
        <authorList>
            <person name="Wiegand S."/>
            <person name="Jogler M."/>
            <person name="Boedeker C."/>
            <person name="Pinto D."/>
            <person name="Vollmers J."/>
            <person name="Rivas-Marin E."/>
            <person name="Kohn T."/>
            <person name="Peeters S.H."/>
            <person name="Heuer A."/>
            <person name="Rast P."/>
            <person name="Oberbeckmann S."/>
            <person name="Bunk B."/>
            <person name="Jeske O."/>
            <person name="Meyerdierks A."/>
            <person name="Storesund J.E."/>
            <person name="Kallscheuer N."/>
            <person name="Luecker S."/>
            <person name="Lage O.M."/>
            <person name="Pohl T."/>
            <person name="Merkel B.J."/>
            <person name="Hornburger P."/>
            <person name="Mueller R.-W."/>
            <person name="Bruemmer F."/>
            <person name="Labrenz M."/>
            <person name="Spormann A.M."/>
            <person name="Op den Camp H."/>
            <person name="Overmann J."/>
            <person name="Amann R."/>
            <person name="Jetten M.S.M."/>
            <person name="Mascher T."/>
            <person name="Medema M.H."/>
            <person name="Devos D.P."/>
            <person name="Kaster A.-K."/>
            <person name="Ovreas L."/>
            <person name="Rohde M."/>
            <person name="Galperin M.Y."/>
            <person name="Jogler C."/>
        </authorList>
    </citation>
    <scope>NUCLEOTIDE SEQUENCE [LARGE SCALE GENOMIC DNA]</scope>
    <source>
        <strain evidence="6 7">Poly30</strain>
    </source>
</reference>
<dbReference type="FunFam" id="3.40.50.1100:FF:000005">
    <property type="entry name" value="Threonine dehydratase catabolic"/>
    <property type="match status" value="1"/>
</dbReference>
<gene>
    <name evidence="6" type="primary">tdcB_1</name>
    <name evidence="6" type="ORF">Poly30_24540</name>
</gene>
<name>A0A518ES79_9BACT</name>
<evidence type="ECO:0000256" key="4">
    <source>
        <dbReference type="ARBA" id="ARBA00023239"/>
    </source>
</evidence>
<accession>A0A518ES79</accession>
<organism evidence="6 7">
    <name type="scientific">Saltatorellus ferox</name>
    <dbReference type="NCBI Taxonomy" id="2528018"/>
    <lineage>
        <taxon>Bacteria</taxon>
        <taxon>Pseudomonadati</taxon>
        <taxon>Planctomycetota</taxon>
        <taxon>Planctomycetia</taxon>
        <taxon>Planctomycetia incertae sedis</taxon>
        <taxon>Saltatorellus</taxon>
    </lineage>
</organism>
<evidence type="ECO:0000256" key="3">
    <source>
        <dbReference type="ARBA" id="ARBA00022898"/>
    </source>
</evidence>
<dbReference type="InterPro" id="IPR036052">
    <property type="entry name" value="TrpB-like_PALP_sf"/>
</dbReference>
<evidence type="ECO:0000313" key="7">
    <source>
        <dbReference type="Proteomes" id="UP000320390"/>
    </source>
</evidence>
<dbReference type="PANTHER" id="PTHR48078:SF6">
    <property type="entry name" value="L-THREONINE DEHYDRATASE CATABOLIC TDCB"/>
    <property type="match status" value="1"/>
</dbReference>
<dbReference type="EMBL" id="CP036434">
    <property type="protein sequence ID" value="QDV06936.1"/>
    <property type="molecule type" value="Genomic_DNA"/>
</dbReference>
<comment type="cofactor">
    <cofactor evidence="1">
        <name>pyridoxal 5'-phosphate</name>
        <dbReference type="ChEBI" id="CHEBI:597326"/>
    </cofactor>
</comment>
<dbReference type="GO" id="GO:0009097">
    <property type="term" value="P:isoleucine biosynthetic process"/>
    <property type="evidence" value="ECO:0007669"/>
    <property type="project" value="TreeGrafter"/>
</dbReference>
<evidence type="ECO:0000259" key="5">
    <source>
        <dbReference type="Pfam" id="PF00291"/>
    </source>
</evidence>